<dbReference type="Gene3D" id="2.60.120.260">
    <property type="entry name" value="Galactose-binding domain-like"/>
    <property type="match status" value="2"/>
</dbReference>
<dbReference type="InterPro" id="IPR013737">
    <property type="entry name" value="Bac_rhamnosid_N"/>
</dbReference>
<comment type="caution">
    <text evidence="8">The sequence shown here is derived from an EMBL/GenBank/DDBJ whole genome shotgun (WGS) entry which is preliminary data.</text>
</comment>
<evidence type="ECO:0000259" key="4">
    <source>
        <dbReference type="Pfam" id="PF05592"/>
    </source>
</evidence>
<evidence type="ECO:0000259" key="5">
    <source>
        <dbReference type="Pfam" id="PF08531"/>
    </source>
</evidence>
<dbReference type="RefSeq" id="WP_147234591.1">
    <property type="nucleotide sequence ID" value="NZ_VOQS01000001.1"/>
</dbReference>
<dbReference type="SUPFAM" id="SSF48208">
    <property type="entry name" value="Six-hairpin glycosidases"/>
    <property type="match status" value="1"/>
</dbReference>
<evidence type="ECO:0000313" key="9">
    <source>
        <dbReference type="Proteomes" id="UP000321776"/>
    </source>
</evidence>
<dbReference type="InterPro" id="IPR008928">
    <property type="entry name" value="6-hairpin_glycosidase_sf"/>
</dbReference>
<dbReference type="Gene3D" id="1.50.10.10">
    <property type="match status" value="1"/>
</dbReference>
<dbReference type="PIRSF" id="PIRSF010631">
    <property type="entry name" value="A-rhamnsds"/>
    <property type="match status" value="1"/>
</dbReference>
<feature type="domain" description="Alpha-L-rhamnosidase concanavalin-like" evidence="4">
    <location>
        <begin position="259"/>
        <end position="352"/>
    </location>
</feature>
<evidence type="ECO:0000259" key="6">
    <source>
        <dbReference type="Pfam" id="PF17389"/>
    </source>
</evidence>
<feature type="domain" description="Alpha-L-rhamnosidase six-hairpin glycosidase" evidence="6">
    <location>
        <begin position="360"/>
        <end position="693"/>
    </location>
</feature>
<dbReference type="AlphaFoldDB" id="A0A5C6VU37"/>
<dbReference type="Pfam" id="PF17390">
    <property type="entry name" value="Bac_rhamnosid_C"/>
    <property type="match status" value="1"/>
</dbReference>
<dbReference type="EMBL" id="VOQS01000001">
    <property type="protein sequence ID" value="TXC88853.1"/>
    <property type="molecule type" value="Genomic_DNA"/>
</dbReference>
<dbReference type="InterPro" id="IPR016007">
    <property type="entry name" value="Alpha_rhamnosid"/>
</dbReference>
<dbReference type="Pfam" id="PF17389">
    <property type="entry name" value="Bac_rhamnosid6H"/>
    <property type="match status" value="1"/>
</dbReference>
<dbReference type="Pfam" id="PF08531">
    <property type="entry name" value="Bac_rhamnosid_N"/>
    <property type="match status" value="1"/>
</dbReference>
<sequence>MGDIKTQKACAAWKILPGAIGRHRQNWLVDLRQGGYESGEAYTNGKPTIGDRKIRWDTRTREEPESPSPELRKEFVAAKQVQSARLYATALGVYQVEINGHQVGNDYFAPGWTDYNRRVQYQTYDVTDLVRSGKNAMGIMLATGWYAGNIGSFGPDQYGRVPYALAQLELKYSDGSSERIVTDSSWKSKIGPIVSADLLMGEKYDARKETPGWSSPGFDDAGWKAVLVKPATQAELVAQVDPPVRMERELEPVKVTERKLGSYIFDLGQNMVGTVRLRVSGKAGQVITIRHAEVLNSDGTMYTTNLRTAAATDTYVLKGKGEEVFEPNFTVHGFRYVEVTGSKTRPELVGRVLHTAAPFTLSFSTDVPMLNQLQGNIAWGQRGNFLSIPTDTPARDERLGWTGDIAAFAGTGTYNMESAQFLSKWLTDLRDTQSPAGAFSDIAPDPGGLGIGEAGAGWGDAGVIVPWTSYERYGDRRVLEQNFDAMVKWISYLKANSTGYLRPSAGYGDWLNIKDETPKDLIATAFFAHSAAIVAKSAVVLGKDPAPYKELFANIRSAFDASFVQSDGRIKGNTQTAYVLALTMDLLPDSLRKPAANHLVELIKAKGWHLSTGFLGTPRLLFALSENGHMVVAYRLLLQTSFPSWGYQIGKGATTMWERWDAIRPNGAFQDARMNSFNHYAYGSVGEWMYQNIAGIRPGSPGFQKIVIQPTPGNKVHSASSRYDSPYGPIAVNWQEKKGQLSLDVDIPVNASAEIWVPAAKGRIVEEDGANFLYRKNDWTVYQVGSGKYHFSVH</sequence>
<dbReference type="GO" id="GO:0005975">
    <property type="term" value="P:carbohydrate metabolic process"/>
    <property type="evidence" value="ECO:0007669"/>
    <property type="project" value="InterPro"/>
</dbReference>
<evidence type="ECO:0000259" key="7">
    <source>
        <dbReference type="Pfam" id="PF17390"/>
    </source>
</evidence>
<dbReference type="InterPro" id="IPR035398">
    <property type="entry name" value="Bac_rhamnosid_C"/>
</dbReference>
<keyword evidence="3" id="KW-0378">Hydrolase</keyword>
<dbReference type="PANTHER" id="PTHR33307:SF6">
    <property type="entry name" value="ALPHA-RHAMNOSIDASE (EUROFUNG)-RELATED"/>
    <property type="match status" value="1"/>
</dbReference>
<evidence type="ECO:0000256" key="3">
    <source>
        <dbReference type="ARBA" id="ARBA00022801"/>
    </source>
</evidence>
<gene>
    <name evidence="8" type="ORF">FRZ40_15345</name>
</gene>
<dbReference type="InterPro" id="IPR035396">
    <property type="entry name" value="Bac_rhamnosid6H"/>
</dbReference>
<reference evidence="8 9" key="1">
    <citation type="journal article" date="2018" name="Int. J. Syst. Evol. Microbiol.">
        <title>Paraburkholderia azotifigens sp. nov., a nitrogen-fixing bacterium isolated from paddy soil.</title>
        <authorList>
            <person name="Choi G.M."/>
            <person name="Im W.T."/>
        </authorList>
    </citation>
    <scope>NUCLEOTIDE SEQUENCE [LARGE SCALE GENOMIC DNA]</scope>
    <source>
        <strain evidence="8 9">NF 2-5-3</strain>
    </source>
</reference>
<name>A0A5C6VU37_9BURK</name>
<evidence type="ECO:0000256" key="2">
    <source>
        <dbReference type="ARBA" id="ARBA00012652"/>
    </source>
</evidence>
<dbReference type="GO" id="GO:0030596">
    <property type="term" value="F:alpha-L-rhamnosidase activity"/>
    <property type="evidence" value="ECO:0007669"/>
    <property type="project" value="UniProtKB-EC"/>
</dbReference>
<dbReference type="InterPro" id="IPR008902">
    <property type="entry name" value="Rhamnosid_concanavalin"/>
</dbReference>
<dbReference type="Gene3D" id="2.60.420.10">
    <property type="entry name" value="Maltose phosphorylase, domain 3"/>
    <property type="match status" value="1"/>
</dbReference>
<dbReference type="Proteomes" id="UP000321776">
    <property type="component" value="Unassembled WGS sequence"/>
</dbReference>
<protein>
    <recommendedName>
        <fullName evidence="2">alpha-L-rhamnosidase</fullName>
        <ecNumber evidence="2">3.2.1.40</ecNumber>
    </recommendedName>
</protein>
<dbReference type="InterPro" id="IPR012341">
    <property type="entry name" value="6hp_glycosidase-like_sf"/>
</dbReference>
<organism evidence="8 9">
    <name type="scientific">Paraburkholderia azotifigens</name>
    <dbReference type="NCBI Taxonomy" id="2057004"/>
    <lineage>
        <taxon>Bacteria</taxon>
        <taxon>Pseudomonadati</taxon>
        <taxon>Pseudomonadota</taxon>
        <taxon>Betaproteobacteria</taxon>
        <taxon>Burkholderiales</taxon>
        <taxon>Burkholderiaceae</taxon>
        <taxon>Paraburkholderia</taxon>
    </lineage>
</organism>
<dbReference type="Pfam" id="PF05592">
    <property type="entry name" value="Bac_rhamnosid"/>
    <property type="match status" value="1"/>
</dbReference>
<evidence type="ECO:0000313" key="8">
    <source>
        <dbReference type="EMBL" id="TXC88853.1"/>
    </source>
</evidence>
<proteinExistence type="predicted"/>
<dbReference type="EC" id="3.2.1.40" evidence="2"/>
<dbReference type="PANTHER" id="PTHR33307">
    <property type="entry name" value="ALPHA-RHAMNOSIDASE (EUROFUNG)"/>
    <property type="match status" value="1"/>
</dbReference>
<accession>A0A5C6VU37</accession>
<comment type="catalytic activity">
    <reaction evidence="1">
        <text>Hydrolysis of terminal non-reducing alpha-L-rhamnose residues in alpha-L-rhamnosides.</text>
        <dbReference type="EC" id="3.2.1.40"/>
    </reaction>
</comment>
<evidence type="ECO:0000256" key="1">
    <source>
        <dbReference type="ARBA" id="ARBA00001445"/>
    </source>
</evidence>
<feature type="domain" description="Bacterial alpha-L-rhamnosidase N-terminal" evidence="5">
    <location>
        <begin position="79"/>
        <end position="246"/>
    </location>
</feature>
<feature type="domain" description="Alpha-L-rhamnosidase C-terminal" evidence="7">
    <location>
        <begin position="695"/>
        <end position="768"/>
    </location>
</feature>